<gene>
    <name evidence="1" type="ORF">MENTE1834_LOCUS48100</name>
</gene>
<name>A0ACB1B6D0_MELEN</name>
<proteinExistence type="predicted"/>
<keyword evidence="2" id="KW-1185">Reference proteome</keyword>
<sequence>MEFVLHNRKDTKLAPSEMYSKLGAKSLTTKPIKNNLKQKQLQNSLNSWLSFSFTFKKLGICTLFILFIYALISSMIEREYFTESKLPSQR</sequence>
<evidence type="ECO:0000313" key="1">
    <source>
        <dbReference type="EMBL" id="CAK5125676.1"/>
    </source>
</evidence>
<dbReference type="EMBL" id="CAVMJV010000215">
    <property type="protein sequence ID" value="CAK5125676.1"/>
    <property type="molecule type" value="Genomic_DNA"/>
</dbReference>
<comment type="caution">
    <text evidence="1">The sequence shown here is derived from an EMBL/GenBank/DDBJ whole genome shotgun (WGS) entry which is preliminary data.</text>
</comment>
<dbReference type="Proteomes" id="UP001497535">
    <property type="component" value="Unassembled WGS sequence"/>
</dbReference>
<evidence type="ECO:0000313" key="2">
    <source>
        <dbReference type="Proteomes" id="UP001497535"/>
    </source>
</evidence>
<reference evidence="1" key="1">
    <citation type="submission" date="2023-11" db="EMBL/GenBank/DDBJ databases">
        <authorList>
            <person name="Poullet M."/>
        </authorList>
    </citation>
    <scope>NUCLEOTIDE SEQUENCE</scope>
    <source>
        <strain evidence="1">E1834</strain>
    </source>
</reference>
<organism evidence="1 2">
    <name type="scientific">Meloidogyne enterolobii</name>
    <name type="common">Root-knot nematode worm</name>
    <name type="synonym">Meloidogyne mayaguensis</name>
    <dbReference type="NCBI Taxonomy" id="390850"/>
    <lineage>
        <taxon>Eukaryota</taxon>
        <taxon>Metazoa</taxon>
        <taxon>Ecdysozoa</taxon>
        <taxon>Nematoda</taxon>
        <taxon>Chromadorea</taxon>
        <taxon>Rhabditida</taxon>
        <taxon>Tylenchina</taxon>
        <taxon>Tylenchomorpha</taxon>
        <taxon>Tylenchoidea</taxon>
        <taxon>Meloidogynidae</taxon>
        <taxon>Meloidogyninae</taxon>
        <taxon>Meloidogyne</taxon>
    </lineage>
</organism>
<protein>
    <submittedName>
        <fullName evidence="1">Uncharacterized protein</fullName>
    </submittedName>
</protein>
<accession>A0ACB1B6D0</accession>